<evidence type="ECO:0000259" key="2">
    <source>
        <dbReference type="Pfam" id="PF04909"/>
    </source>
</evidence>
<dbReference type="AlphaFoldDB" id="A0A2P0QJ90"/>
<dbReference type="Gene3D" id="3.20.20.140">
    <property type="entry name" value="Metal-dependent hydrolases"/>
    <property type="match status" value="1"/>
</dbReference>
<dbReference type="PANTHER" id="PTHR43569">
    <property type="entry name" value="AMIDOHYDROLASE"/>
    <property type="match status" value="1"/>
</dbReference>
<dbReference type="InterPro" id="IPR052350">
    <property type="entry name" value="Metallo-dep_Lactonases"/>
</dbReference>
<accession>A0A2P0QJ90</accession>
<sequence>MEPLIDSHFHLWRVSDMREPGIVAHPRFAGEIGWQDYAAARGEIALAGAVAVQVDQNPGDGEPEVEFFERAAAEHPELSGIVAFAPVEGPDLVAHIDRLSRHPLVCGIRRNTQHEADDAFCRREDFIAGVRLLGRRGVICDICARHWQLESVIAMARACPDTTIVINHLGKPDVQGGKLDPWRENMSRLAALPHVFVKLSVVVQMPDDNTWTESSVAPFVSHLLAEFGPERMMWASNWPVAALVTPYGDWLAAAQSMTAHLPDAARRQIFHDTAATIYGLER</sequence>
<dbReference type="GO" id="GO:0016787">
    <property type="term" value="F:hydrolase activity"/>
    <property type="evidence" value="ECO:0007669"/>
    <property type="project" value="UniProtKB-KW"/>
</dbReference>
<comment type="similarity">
    <text evidence="1">Belongs to the metallo-dependent hydrolases superfamily.</text>
</comment>
<evidence type="ECO:0000313" key="3">
    <source>
        <dbReference type="EMBL" id="ART90550.1"/>
    </source>
</evidence>
<dbReference type="InterPro" id="IPR032466">
    <property type="entry name" value="Metal_Hydrolase"/>
</dbReference>
<organism evidence="3">
    <name type="scientific">uncultured Pseudomonadota bacterium</name>
    <dbReference type="NCBI Taxonomy" id="153809"/>
    <lineage>
        <taxon>Bacteria</taxon>
        <taxon>Pseudomonadati</taxon>
        <taxon>Pseudomonadota</taxon>
        <taxon>environmental samples</taxon>
    </lineage>
</organism>
<keyword evidence="3" id="KW-0378">Hydrolase</keyword>
<evidence type="ECO:0000256" key="1">
    <source>
        <dbReference type="ARBA" id="ARBA00038310"/>
    </source>
</evidence>
<dbReference type="PANTHER" id="PTHR43569:SF2">
    <property type="entry name" value="AMIDOHYDROLASE-RELATED DOMAIN-CONTAINING PROTEIN"/>
    <property type="match status" value="1"/>
</dbReference>
<dbReference type="Pfam" id="PF04909">
    <property type="entry name" value="Amidohydro_2"/>
    <property type="match status" value="1"/>
</dbReference>
<dbReference type="SUPFAM" id="SSF51556">
    <property type="entry name" value="Metallo-dependent hydrolases"/>
    <property type="match status" value="1"/>
</dbReference>
<dbReference type="EMBL" id="KY400105">
    <property type="protein sequence ID" value="ART90550.1"/>
    <property type="molecule type" value="Genomic_DNA"/>
</dbReference>
<feature type="domain" description="Amidohydrolase-related" evidence="2">
    <location>
        <begin position="5"/>
        <end position="280"/>
    </location>
</feature>
<name>A0A2P0QJ90_9PROT</name>
<reference evidence="3" key="1">
    <citation type="submission" date="2016-12" db="EMBL/GenBank/DDBJ databases">
        <title>Arsenic respiratory pathways in the anoxic pelagic waters of the Pacific Ocean.</title>
        <authorList>
            <person name="Saunders J.K."/>
            <person name="Fuchsman C.A."/>
            <person name="McKay C."/>
            <person name="Rocap G."/>
        </authorList>
    </citation>
    <scope>NUCLEOTIDE SEQUENCE</scope>
</reference>
<protein>
    <submittedName>
        <fullName evidence="3">Amidohydrolase</fullName>
    </submittedName>
</protein>
<proteinExistence type="inferred from homology"/>
<dbReference type="InterPro" id="IPR006680">
    <property type="entry name" value="Amidohydro-rel"/>
</dbReference>